<dbReference type="Proteomes" id="UP000199041">
    <property type="component" value="Unassembled WGS sequence"/>
</dbReference>
<gene>
    <name evidence="2" type="ORF">SAMN05192529_1268</name>
</gene>
<reference evidence="2 3" key="1">
    <citation type="submission" date="2016-10" db="EMBL/GenBank/DDBJ databases">
        <authorList>
            <person name="de Groot N.N."/>
        </authorList>
    </citation>
    <scope>NUCLEOTIDE SEQUENCE [LARGE SCALE GENOMIC DNA]</scope>
    <source>
        <strain evidence="2 3">Vu-144</strain>
    </source>
</reference>
<dbReference type="AlphaFoldDB" id="A0A1H4BZX0"/>
<organism evidence="2 3">
    <name type="scientific">Arachidicoccus rhizosphaerae</name>
    <dbReference type="NCBI Taxonomy" id="551991"/>
    <lineage>
        <taxon>Bacteria</taxon>
        <taxon>Pseudomonadati</taxon>
        <taxon>Bacteroidota</taxon>
        <taxon>Chitinophagia</taxon>
        <taxon>Chitinophagales</taxon>
        <taxon>Chitinophagaceae</taxon>
        <taxon>Arachidicoccus</taxon>
    </lineage>
</organism>
<dbReference type="Gene3D" id="3.40.50.2000">
    <property type="entry name" value="Glycogen Phosphorylase B"/>
    <property type="match status" value="1"/>
</dbReference>
<accession>A0A1H4BZX0</accession>
<name>A0A1H4BZX0_9BACT</name>
<feature type="domain" description="Glycosyl transferase family 28 C-terminal" evidence="1">
    <location>
        <begin position="273"/>
        <end position="345"/>
    </location>
</feature>
<dbReference type="OrthoDB" id="9803241at2"/>
<dbReference type="PANTHER" id="PTHR21015">
    <property type="entry name" value="UDP-N-ACETYLGLUCOSAMINE--N-ACETYLMURAMYL-(PENTAPEPTIDE) PYROPHOSPHORYL-UNDECAPRENOL N-ACETYLGLUCOSAMINE TRANSFERASE 1"/>
    <property type="match status" value="1"/>
</dbReference>
<protein>
    <submittedName>
        <fullName evidence="2">UDP-N-acetylglucosamine:LPS N-acetylglucosamine transferase</fullName>
    </submittedName>
</protein>
<evidence type="ECO:0000313" key="3">
    <source>
        <dbReference type="Proteomes" id="UP000199041"/>
    </source>
</evidence>
<sequence>MGENHHIILFSALDWGLGHTTRSIPILTHLNNTNAQLIIAVQPQSASEKILQRHFPHAIYVPLPGYGITYSKKKRFFSLKIFLQIPKILKAIRKERRFVNQIIKTYPVQLIISDNRYGFYHPSVPSVFITHQLRIAAPLPLIENWIQRINYRYINHFSQLWIPDFKGTPNLAGKLSHPARLPEKCKAHYIGPLSRLTETTLPTPVVQDNESATEASFKYLFLLSGPEPARSILEKRLLEAAAELKAKSILVRGLPAEAKKTDGVIEAEQRPDGLKVIHYADPALLGRLIKSVDFIICRSGYSTVMDLILLGKKGIYIPTPGQTEQEYLAKHLMDQHWGFCFNQDEPNYKARFDQAEDYTYQLPSIEKENLAQILEPLIESGGF</sequence>
<dbReference type="InterPro" id="IPR007235">
    <property type="entry name" value="Glyco_trans_28_C"/>
</dbReference>
<dbReference type="EMBL" id="FNQY01000026">
    <property type="protein sequence ID" value="SEA53620.1"/>
    <property type="molecule type" value="Genomic_DNA"/>
</dbReference>
<dbReference type="Pfam" id="PF04101">
    <property type="entry name" value="Glyco_tran_28_C"/>
    <property type="match status" value="1"/>
</dbReference>
<dbReference type="PANTHER" id="PTHR21015:SF22">
    <property type="entry name" value="GLYCOSYLTRANSFERASE"/>
    <property type="match status" value="1"/>
</dbReference>
<dbReference type="SUPFAM" id="SSF53756">
    <property type="entry name" value="UDP-Glycosyltransferase/glycogen phosphorylase"/>
    <property type="match status" value="1"/>
</dbReference>
<dbReference type="RefSeq" id="WP_091400601.1">
    <property type="nucleotide sequence ID" value="NZ_FNQY01000026.1"/>
</dbReference>
<keyword evidence="2" id="KW-0808">Transferase</keyword>
<evidence type="ECO:0000313" key="2">
    <source>
        <dbReference type="EMBL" id="SEA53620.1"/>
    </source>
</evidence>
<dbReference type="STRING" id="551991.SAMN05192529_1268"/>
<proteinExistence type="predicted"/>
<evidence type="ECO:0000259" key="1">
    <source>
        <dbReference type="Pfam" id="PF04101"/>
    </source>
</evidence>
<keyword evidence="3" id="KW-1185">Reference proteome</keyword>
<dbReference type="GO" id="GO:0016758">
    <property type="term" value="F:hexosyltransferase activity"/>
    <property type="evidence" value="ECO:0007669"/>
    <property type="project" value="InterPro"/>
</dbReference>